<dbReference type="Gene3D" id="3.40.50.12160">
    <property type="entry name" value="Methylthiotransferase, N-terminal domain"/>
    <property type="match status" value="1"/>
</dbReference>
<keyword evidence="2 8" id="KW-0963">Cytoplasm</keyword>
<dbReference type="GO" id="GO:0005840">
    <property type="term" value="C:ribosome"/>
    <property type="evidence" value="ECO:0007669"/>
    <property type="project" value="UniProtKB-KW"/>
</dbReference>
<evidence type="ECO:0000256" key="3">
    <source>
        <dbReference type="ARBA" id="ARBA00022679"/>
    </source>
</evidence>
<comment type="subcellular location">
    <subcellularLocation>
        <location evidence="8">Cytoplasm</location>
    </subcellularLocation>
</comment>
<dbReference type="InterPro" id="IPR013848">
    <property type="entry name" value="Methylthiotransferase_N"/>
</dbReference>
<dbReference type="Pfam" id="PF18693">
    <property type="entry name" value="TRAM_2"/>
    <property type="match status" value="1"/>
</dbReference>
<dbReference type="FunFam" id="3.80.30.20:FF:000001">
    <property type="entry name" value="tRNA-2-methylthio-N(6)-dimethylallyladenosine synthase 2"/>
    <property type="match status" value="1"/>
</dbReference>
<dbReference type="AlphaFoldDB" id="A0A2L1GRB6"/>
<feature type="binding site" evidence="8">
    <location>
        <position position="81"/>
    </location>
    <ligand>
        <name>[4Fe-4S] cluster</name>
        <dbReference type="ChEBI" id="CHEBI:49883"/>
        <label>1</label>
    </ligand>
</feature>
<dbReference type="InterPro" id="IPR005840">
    <property type="entry name" value="Ribosomal_uS12_MeSTrfase_RimO"/>
</dbReference>
<dbReference type="EMBL" id="CP021255">
    <property type="protein sequence ID" value="AVD72233.1"/>
    <property type="molecule type" value="Genomic_DNA"/>
</dbReference>
<name>A0A2L1GRB6_9BACT</name>
<organism evidence="12 13">
    <name type="scientific">Desulfobulbus oralis</name>
    <dbReference type="NCBI Taxonomy" id="1986146"/>
    <lineage>
        <taxon>Bacteria</taxon>
        <taxon>Pseudomonadati</taxon>
        <taxon>Thermodesulfobacteriota</taxon>
        <taxon>Desulfobulbia</taxon>
        <taxon>Desulfobulbales</taxon>
        <taxon>Desulfobulbaceae</taxon>
        <taxon>Desulfobulbus</taxon>
    </lineage>
</organism>
<dbReference type="GO" id="GO:0006400">
    <property type="term" value="P:tRNA modification"/>
    <property type="evidence" value="ECO:0007669"/>
    <property type="project" value="InterPro"/>
</dbReference>
<evidence type="ECO:0000313" key="13">
    <source>
        <dbReference type="Proteomes" id="UP000239867"/>
    </source>
</evidence>
<dbReference type="SFLD" id="SFLDF00274">
    <property type="entry name" value="ribosomal_protein_S12_methylth"/>
    <property type="match status" value="1"/>
</dbReference>
<feature type="binding site" evidence="8">
    <location>
        <position position="160"/>
    </location>
    <ligand>
        <name>[4Fe-4S] cluster</name>
        <dbReference type="ChEBI" id="CHEBI:49883"/>
        <label>2</label>
        <note>4Fe-4S-S-AdoMet</note>
    </ligand>
</feature>
<dbReference type="KEGG" id="deo:CAY53_04565"/>
<dbReference type="NCBIfam" id="TIGR01125">
    <property type="entry name" value="30S ribosomal protein S12 methylthiotransferase RimO"/>
    <property type="match status" value="1"/>
</dbReference>
<dbReference type="InterPro" id="IPR005839">
    <property type="entry name" value="Methylthiotransferase"/>
</dbReference>
<keyword evidence="7 8" id="KW-0411">Iron-sulfur</keyword>
<dbReference type="InterPro" id="IPR023404">
    <property type="entry name" value="rSAM_horseshoe"/>
</dbReference>
<dbReference type="GO" id="GO:0046872">
    <property type="term" value="F:metal ion binding"/>
    <property type="evidence" value="ECO:0007669"/>
    <property type="project" value="UniProtKB-KW"/>
</dbReference>
<comment type="similarity">
    <text evidence="8">Belongs to the methylthiotransferase family. RimO subfamily.</text>
</comment>
<dbReference type="SMART" id="SM00729">
    <property type="entry name" value="Elp3"/>
    <property type="match status" value="1"/>
</dbReference>
<evidence type="ECO:0000313" key="12">
    <source>
        <dbReference type="EMBL" id="AVD72233.1"/>
    </source>
</evidence>
<keyword evidence="6 8" id="KW-0408">Iron</keyword>
<evidence type="ECO:0000259" key="11">
    <source>
        <dbReference type="PROSITE" id="PS51918"/>
    </source>
</evidence>
<dbReference type="EC" id="2.8.4.4" evidence="8"/>
<dbReference type="PROSITE" id="PS50926">
    <property type="entry name" value="TRAM"/>
    <property type="match status" value="1"/>
</dbReference>
<proteinExistence type="inferred from homology"/>
<evidence type="ECO:0000259" key="9">
    <source>
        <dbReference type="PROSITE" id="PS50926"/>
    </source>
</evidence>
<keyword evidence="12" id="KW-0689">Ribosomal protein</keyword>
<evidence type="ECO:0000256" key="8">
    <source>
        <dbReference type="HAMAP-Rule" id="MF_01865"/>
    </source>
</evidence>
<evidence type="ECO:0000256" key="2">
    <source>
        <dbReference type="ARBA" id="ARBA00022490"/>
    </source>
</evidence>
<dbReference type="SFLD" id="SFLDG01082">
    <property type="entry name" value="B12-binding_domain_containing"/>
    <property type="match status" value="1"/>
</dbReference>
<keyword evidence="13" id="KW-1185">Reference proteome</keyword>
<accession>A0A2L1GRB6</accession>
<keyword evidence="12" id="KW-0687">Ribonucleoprotein</keyword>
<dbReference type="PROSITE" id="PS51449">
    <property type="entry name" value="MTTASE_N"/>
    <property type="match status" value="1"/>
</dbReference>
<feature type="binding site" evidence="8">
    <location>
        <position position="11"/>
    </location>
    <ligand>
        <name>[4Fe-4S] cluster</name>
        <dbReference type="ChEBI" id="CHEBI:49883"/>
        <label>1</label>
    </ligand>
</feature>
<dbReference type="GO" id="GO:0005829">
    <property type="term" value="C:cytosol"/>
    <property type="evidence" value="ECO:0007669"/>
    <property type="project" value="TreeGrafter"/>
</dbReference>
<comment type="function">
    <text evidence="8">Catalyzes the methylthiolation of an aspartic acid residue of ribosomal protein uS12.</text>
</comment>
<dbReference type="Gene3D" id="2.40.50.140">
    <property type="entry name" value="Nucleic acid-binding proteins"/>
    <property type="match status" value="1"/>
</dbReference>
<dbReference type="NCBIfam" id="TIGR00089">
    <property type="entry name" value="MiaB/RimO family radical SAM methylthiotransferase"/>
    <property type="match status" value="1"/>
</dbReference>
<keyword evidence="1 8" id="KW-0004">4Fe-4S</keyword>
<dbReference type="GO" id="GO:0103039">
    <property type="term" value="F:protein methylthiotransferase activity"/>
    <property type="evidence" value="ECO:0007669"/>
    <property type="project" value="UniProtKB-EC"/>
</dbReference>
<evidence type="ECO:0000256" key="4">
    <source>
        <dbReference type="ARBA" id="ARBA00022691"/>
    </source>
</evidence>
<dbReference type="GO" id="GO:0035599">
    <property type="term" value="F:aspartic acid methylthiotransferase activity"/>
    <property type="evidence" value="ECO:0007669"/>
    <property type="project" value="TreeGrafter"/>
</dbReference>
<dbReference type="PANTHER" id="PTHR43837">
    <property type="entry name" value="RIBOSOMAL PROTEIN S12 METHYLTHIOTRANSFERASE RIMO"/>
    <property type="match status" value="1"/>
</dbReference>
<evidence type="ECO:0000256" key="6">
    <source>
        <dbReference type="ARBA" id="ARBA00023004"/>
    </source>
</evidence>
<feature type="binding site" evidence="8">
    <location>
        <position position="47"/>
    </location>
    <ligand>
        <name>[4Fe-4S] cluster</name>
        <dbReference type="ChEBI" id="CHEBI:49883"/>
        <label>1</label>
    </ligand>
</feature>
<protein>
    <recommendedName>
        <fullName evidence="8">Ribosomal protein uS12 methylthiotransferase RimO</fullName>
        <shortName evidence="8">uS12 MTTase</shortName>
        <shortName evidence="8">uS12 methylthiotransferase</shortName>
        <ecNumber evidence="8">2.8.4.4</ecNumber>
    </recommendedName>
    <alternativeName>
        <fullName evidence="8">Ribosomal protein uS12 (aspartate-C(3))-methylthiotransferase</fullName>
    </alternativeName>
    <alternativeName>
        <fullName evidence="8">Ribosome maturation factor RimO</fullName>
    </alternativeName>
</protein>
<dbReference type="PROSITE" id="PS01278">
    <property type="entry name" value="MTTASE_RADICAL"/>
    <property type="match status" value="1"/>
</dbReference>
<feature type="binding site" evidence="8">
    <location>
        <position position="163"/>
    </location>
    <ligand>
        <name>[4Fe-4S] cluster</name>
        <dbReference type="ChEBI" id="CHEBI:49883"/>
        <label>2</label>
        <note>4Fe-4S-S-AdoMet</note>
    </ligand>
</feature>
<keyword evidence="3 8" id="KW-0808">Transferase</keyword>
<feature type="domain" description="MTTase N-terminal" evidence="10">
    <location>
        <begin position="2"/>
        <end position="118"/>
    </location>
</feature>
<dbReference type="GO" id="GO:0051539">
    <property type="term" value="F:4 iron, 4 sulfur cluster binding"/>
    <property type="evidence" value="ECO:0007669"/>
    <property type="project" value="UniProtKB-UniRule"/>
</dbReference>
<evidence type="ECO:0000256" key="1">
    <source>
        <dbReference type="ARBA" id="ARBA00022485"/>
    </source>
</evidence>
<dbReference type="RefSeq" id="WP_104937438.1">
    <property type="nucleotide sequence ID" value="NZ_CP021255.1"/>
</dbReference>
<dbReference type="InterPro" id="IPR002792">
    <property type="entry name" value="TRAM_dom"/>
</dbReference>
<dbReference type="InterPro" id="IPR006638">
    <property type="entry name" value="Elp3/MiaA/NifB-like_rSAM"/>
</dbReference>
<feature type="binding site" evidence="8">
    <location>
        <position position="156"/>
    </location>
    <ligand>
        <name>[4Fe-4S] cluster</name>
        <dbReference type="ChEBI" id="CHEBI:49883"/>
        <label>2</label>
        <note>4Fe-4S-S-AdoMet</note>
    </ligand>
</feature>
<dbReference type="Gene3D" id="3.80.30.20">
    <property type="entry name" value="tm_1862 like domain"/>
    <property type="match status" value="1"/>
</dbReference>
<sequence>MKKLHLVSLGCPKNLVDSEVMLAALEADGCRTVDRPEEADILVVNTCGFIQSAAEEAIDTILEMARYKEKDPGRRLVVTGCLVQRYGAELAASLPEVDYLIGLDDFPDIARILAGQEPRQRLHTRPGSAAYLMDSGVGRRLATPFFRAYLKITEGCDNRCAYCMIPSIRGPLRSRSIADLLAEARLLEAQGVQELSLIAQDLCAYGCDLGLRHGLMALLENLLAHTRIPWLRLLYLYPDGVGDELLDLMRGEPRILPYLDLPLQHVSDPVLAAMKRRYRRRDIEALLERVRGALPDCALRTTMMVGFPGETEAQARELTQAIRDWRLDHVGVFAYEDEEACAAHDLPGKVTQEAKEERRAAAMAAQAEVSAGILRGKIGTIQSVLVEGYSRESDLLLEGRTSFQAPEVDGCVYINDGQAERGAIVRVRITEAHIYDLVGEALSDGELAR</sequence>
<keyword evidence="4 8" id="KW-0949">S-adenosyl-L-methionine</keyword>
<dbReference type="HAMAP" id="MF_01865">
    <property type="entry name" value="MTTase_RimO"/>
    <property type="match status" value="1"/>
</dbReference>
<dbReference type="InterPro" id="IPR020612">
    <property type="entry name" value="Methylthiotransferase_CS"/>
</dbReference>
<reference evidence="12 13" key="1">
    <citation type="journal article" date="2018" name="MBio">
        <title>Insights into the evolution of host association through the isolation and characterization of a novel human periodontal pathobiont, Desulfobulbus oralis.</title>
        <authorList>
            <person name="Cross K.L."/>
            <person name="Chirania P."/>
            <person name="Xiong W."/>
            <person name="Beall C.J."/>
            <person name="Elkins J.G."/>
            <person name="Giannone R.J."/>
            <person name="Griffen A.L."/>
            <person name="Guss A.M."/>
            <person name="Hettich R.L."/>
            <person name="Joshi S.S."/>
            <person name="Mokrzan E.M."/>
            <person name="Martin R.K."/>
            <person name="Zhulin I.B."/>
            <person name="Leys E.J."/>
            <person name="Podar M."/>
        </authorList>
    </citation>
    <scope>NUCLEOTIDE SEQUENCE [LARGE SCALE GENOMIC DNA]</scope>
    <source>
        <strain evidence="12 13">ORNL</strain>
    </source>
</reference>
<evidence type="ECO:0000259" key="10">
    <source>
        <dbReference type="PROSITE" id="PS51449"/>
    </source>
</evidence>
<dbReference type="PROSITE" id="PS51918">
    <property type="entry name" value="RADICAL_SAM"/>
    <property type="match status" value="1"/>
</dbReference>
<comment type="cofactor">
    <cofactor evidence="8">
        <name>[4Fe-4S] cluster</name>
        <dbReference type="ChEBI" id="CHEBI:49883"/>
    </cofactor>
    <text evidence="8">Binds 2 [4Fe-4S] clusters. One cluster is coordinated with 3 cysteines and an exchangeable S-adenosyl-L-methionine.</text>
</comment>
<dbReference type="CDD" id="cd01335">
    <property type="entry name" value="Radical_SAM"/>
    <property type="match status" value="1"/>
</dbReference>
<feature type="domain" description="TRAM" evidence="9">
    <location>
        <begin position="375"/>
        <end position="443"/>
    </location>
</feature>
<evidence type="ECO:0000256" key="7">
    <source>
        <dbReference type="ARBA" id="ARBA00023014"/>
    </source>
</evidence>
<dbReference type="SFLD" id="SFLDS00029">
    <property type="entry name" value="Radical_SAM"/>
    <property type="match status" value="1"/>
</dbReference>
<comment type="catalytic activity">
    <reaction evidence="8">
        <text>L-aspartate(89)-[ribosomal protein uS12]-hydrogen + (sulfur carrier)-SH + AH2 + 2 S-adenosyl-L-methionine = 3-methylsulfanyl-L-aspartate(89)-[ribosomal protein uS12]-hydrogen + (sulfur carrier)-H + 5'-deoxyadenosine + L-methionine + A + S-adenosyl-L-homocysteine + 2 H(+)</text>
        <dbReference type="Rhea" id="RHEA:37087"/>
        <dbReference type="Rhea" id="RHEA-COMP:10460"/>
        <dbReference type="Rhea" id="RHEA-COMP:10461"/>
        <dbReference type="Rhea" id="RHEA-COMP:14737"/>
        <dbReference type="Rhea" id="RHEA-COMP:14739"/>
        <dbReference type="ChEBI" id="CHEBI:13193"/>
        <dbReference type="ChEBI" id="CHEBI:15378"/>
        <dbReference type="ChEBI" id="CHEBI:17319"/>
        <dbReference type="ChEBI" id="CHEBI:17499"/>
        <dbReference type="ChEBI" id="CHEBI:29917"/>
        <dbReference type="ChEBI" id="CHEBI:29961"/>
        <dbReference type="ChEBI" id="CHEBI:57844"/>
        <dbReference type="ChEBI" id="CHEBI:57856"/>
        <dbReference type="ChEBI" id="CHEBI:59789"/>
        <dbReference type="ChEBI" id="CHEBI:64428"/>
        <dbReference type="ChEBI" id="CHEBI:73599"/>
        <dbReference type="EC" id="2.8.4.4"/>
    </reaction>
</comment>
<keyword evidence="5 8" id="KW-0479">Metal-binding</keyword>
<dbReference type="PANTHER" id="PTHR43837:SF1">
    <property type="entry name" value="RIBOSOMAL PROTEIN US12 METHYLTHIOTRANSFERASE RIMO"/>
    <property type="match status" value="1"/>
</dbReference>
<dbReference type="InterPro" id="IPR058240">
    <property type="entry name" value="rSAM_sf"/>
</dbReference>
<dbReference type="OrthoDB" id="9805215at2"/>
<dbReference type="Pfam" id="PF04055">
    <property type="entry name" value="Radical_SAM"/>
    <property type="match status" value="1"/>
</dbReference>
<dbReference type="InterPro" id="IPR038135">
    <property type="entry name" value="Methylthiotransferase_N_sf"/>
</dbReference>
<dbReference type="Proteomes" id="UP000239867">
    <property type="component" value="Chromosome"/>
</dbReference>
<dbReference type="InterPro" id="IPR007197">
    <property type="entry name" value="rSAM"/>
</dbReference>
<evidence type="ECO:0000256" key="5">
    <source>
        <dbReference type="ARBA" id="ARBA00022723"/>
    </source>
</evidence>
<gene>
    <name evidence="8" type="primary">rimO</name>
    <name evidence="12" type="ORF">CAY53_04565</name>
</gene>
<dbReference type="SUPFAM" id="SSF102114">
    <property type="entry name" value="Radical SAM enzymes"/>
    <property type="match status" value="1"/>
</dbReference>
<feature type="domain" description="Radical SAM core" evidence="11">
    <location>
        <begin position="142"/>
        <end position="374"/>
    </location>
</feature>
<dbReference type="SFLD" id="SFLDG01061">
    <property type="entry name" value="methylthiotransferase"/>
    <property type="match status" value="1"/>
</dbReference>
<dbReference type="InterPro" id="IPR012340">
    <property type="entry name" value="NA-bd_OB-fold"/>
</dbReference>
<dbReference type="Pfam" id="PF00919">
    <property type="entry name" value="UPF0004"/>
    <property type="match status" value="1"/>
</dbReference>